<protein>
    <submittedName>
        <fullName evidence="1">Uncharacterized protein</fullName>
    </submittedName>
</protein>
<accession>A0A3P7GR44</accession>
<dbReference type="AlphaFoldDB" id="A0A3P7GR44"/>
<sequence length="45" mass="5236">MSVSFTMWTVHVYSIMLAHDSQMDIASGLELKWESAREECMQEAR</sequence>
<evidence type="ECO:0000313" key="1">
    <source>
        <dbReference type="EMBL" id="VDM43709.1"/>
    </source>
</evidence>
<dbReference type="EMBL" id="UYWY01021242">
    <property type="protein sequence ID" value="VDM43709.1"/>
    <property type="molecule type" value="Genomic_DNA"/>
</dbReference>
<proteinExistence type="predicted"/>
<reference evidence="1" key="1">
    <citation type="submission" date="2018-11" db="EMBL/GenBank/DDBJ databases">
        <authorList>
            <consortium name="Pathogen Informatics"/>
        </authorList>
    </citation>
    <scope>NUCLEOTIDE SEQUENCE [LARGE SCALE GENOMIC DNA]</scope>
</reference>
<organism evidence="1">
    <name type="scientific">Toxocara canis</name>
    <name type="common">Canine roundworm</name>
    <dbReference type="NCBI Taxonomy" id="6265"/>
    <lineage>
        <taxon>Eukaryota</taxon>
        <taxon>Metazoa</taxon>
        <taxon>Ecdysozoa</taxon>
        <taxon>Nematoda</taxon>
        <taxon>Chromadorea</taxon>
        <taxon>Rhabditida</taxon>
        <taxon>Spirurina</taxon>
        <taxon>Ascaridomorpha</taxon>
        <taxon>Ascaridoidea</taxon>
        <taxon>Toxocaridae</taxon>
        <taxon>Toxocara</taxon>
    </lineage>
</organism>
<name>A0A3P7GR44_TOXCA</name>
<gene>
    <name evidence="1" type="ORF">TCNE_LOCUS12388</name>
</gene>